<dbReference type="Gene3D" id="1.50.10.10">
    <property type="match status" value="1"/>
</dbReference>
<dbReference type="GO" id="GO:0005975">
    <property type="term" value="P:carbohydrate metabolic process"/>
    <property type="evidence" value="ECO:0007669"/>
    <property type="project" value="InterPro"/>
</dbReference>
<dbReference type="Proteomes" id="UP000271125">
    <property type="component" value="Unassembled WGS sequence"/>
</dbReference>
<reference evidence="1 2" key="1">
    <citation type="submission" date="2018-06" db="EMBL/GenBank/DDBJ databases">
        <title>Extensive metabolic versatility and redundancy in microbially diverse, dynamic hydrothermal sediments.</title>
        <authorList>
            <person name="Dombrowski N."/>
            <person name="Teske A."/>
            <person name="Baker B.J."/>
        </authorList>
    </citation>
    <scope>NUCLEOTIDE SEQUENCE [LARGE SCALE GENOMIC DNA]</scope>
    <source>
        <strain evidence="1">B10_G13</strain>
    </source>
</reference>
<gene>
    <name evidence="1" type="ORF">DRP43_02015</name>
</gene>
<evidence type="ECO:0008006" key="3">
    <source>
        <dbReference type="Google" id="ProtNLM"/>
    </source>
</evidence>
<evidence type="ECO:0000313" key="2">
    <source>
        <dbReference type="Proteomes" id="UP000271125"/>
    </source>
</evidence>
<proteinExistence type="predicted"/>
<dbReference type="InterPro" id="IPR012341">
    <property type="entry name" value="6hp_glycosidase-like_sf"/>
</dbReference>
<name>A0A660SM86_UNCT6</name>
<dbReference type="AlphaFoldDB" id="A0A660SM86"/>
<dbReference type="EMBL" id="QNBD01000069">
    <property type="protein sequence ID" value="RKX71904.1"/>
    <property type="molecule type" value="Genomic_DNA"/>
</dbReference>
<accession>A0A660SM86</accession>
<evidence type="ECO:0000313" key="1">
    <source>
        <dbReference type="EMBL" id="RKX71904.1"/>
    </source>
</evidence>
<comment type="caution">
    <text evidence="1">The sequence shown here is derived from an EMBL/GenBank/DDBJ whole genome shotgun (WGS) entry which is preliminary data.</text>
</comment>
<dbReference type="SUPFAM" id="SSF158745">
    <property type="entry name" value="LanC-like"/>
    <property type="match status" value="1"/>
</dbReference>
<organism evidence="1 2">
    <name type="scientific">candidate division TA06 bacterium</name>
    <dbReference type="NCBI Taxonomy" id="2250710"/>
    <lineage>
        <taxon>Bacteria</taxon>
        <taxon>Bacteria division TA06</taxon>
    </lineage>
</organism>
<sequence length="146" mass="16927">MHFWYKLKEQMYLENAYRFGDYLINNYPKINDRLFWNNKGGKIYLGYAHGSSGVALFLGLSSIGESFIDMYQFLGDNSYQEIATKIAKKVIMYSIKINKSIIYPGNQLIRLSCDYGTGSSGIGIFLNRLIKNKKRKFVNDYLLEDL</sequence>
<protein>
    <recommendedName>
        <fullName evidence="3">Lanthionine synthetase C-like protein</fullName>
    </recommendedName>
</protein>